<dbReference type="KEGG" id="fpe:Ferpe_0549"/>
<dbReference type="RefSeq" id="WP_014451151.1">
    <property type="nucleotide sequence ID" value="NC_017095.1"/>
</dbReference>
<organism evidence="1 2">
    <name type="scientific">Fervidobacterium pennivorans (strain DSM 9078 / Ven5)</name>
    <dbReference type="NCBI Taxonomy" id="771875"/>
    <lineage>
        <taxon>Bacteria</taxon>
        <taxon>Thermotogati</taxon>
        <taxon>Thermotogota</taxon>
        <taxon>Thermotogae</taxon>
        <taxon>Thermotogales</taxon>
        <taxon>Fervidobacteriaceae</taxon>
        <taxon>Fervidobacterium</taxon>
    </lineage>
</organism>
<evidence type="ECO:0000313" key="2">
    <source>
        <dbReference type="Proteomes" id="UP000007384"/>
    </source>
</evidence>
<dbReference type="Proteomes" id="UP000007384">
    <property type="component" value="Chromosome"/>
</dbReference>
<name>H9UAZ3_FERPD</name>
<reference evidence="1" key="1">
    <citation type="submission" date="2012-03" db="EMBL/GenBank/DDBJ databases">
        <title>Complete sequence of Fervidobacterium pennivorans DSM 9078.</title>
        <authorList>
            <consortium name="US DOE Joint Genome Institute"/>
            <person name="Lucas S."/>
            <person name="Han J."/>
            <person name="Lapidus A."/>
            <person name="Cheng J.-F."/>
            <person name="Goodwin L."/>
            <person name="Pitluck S."/>
            <person name="Peters L."/>
            <person name="Ovchinnikova G."/>
            <person name="Lu M."/>
            <person name="Detter J.C."/>
            <person name="Han C."/>
            <person name="Tapia R."/>
            <person name="Land M."/>
            <person name="Hauser L."/>
            <person name="Kyrpides N."/>
            <person name="Ivanova N."/>
            <person name="Pagani I."/>
            <person name="Noll K.M."/>
            <person name="Woyke T."/>
        </authorList>
    </citation>
    <scope>NUCLEOTIDE SEQUENCE</scope>
    <source>
        <strain evidence="1">DSM 9078</strain>
    </source>
</reference>
<protein>
    <submittedName>
        <fullName evidence="1">Uncharacterized protein</fullName>
    </submittedName>
</protein>
<sequence>MENKCDLRLMVLAVLFLLAITVYLLRAKVEFLELMETSVETEFEKSTCRFQSLEIHIILTLKTV</sequence>
<dbReference type="HOGENOM" id="CLU_2861148_0_0_0"/>
<accession>H9UAZ3</accession>
<evidence type="ECO:0000313" key="1">
    <source>
        <dbReference type="EMBL" id="AFG34686.1"/>
    </source>
</evidence>
<dbReference type="EMBL" id="CP003260">
    <property type="protein sequence ID" value="AFG34686.1"/>
    <property type="molecule type" value="Genomic_DNA"/>
</dbReference>
<keyword evidence="2" id="KW-1185">Reference proteome</keyword>
<dbReference type="AlphaFoldDB" id="H9UAZ3"/>
<proteinExistence type="predicted"/>
<gene>
    <name evidence="1" type="ordered locus">Ferpe_0549</name>
</gene>